<feature type="compositionally biased region" description="Gly residues" evidence="1">
    <location>
        <begin position="12"/>
        <end position="21"/>
    </location>
</feature>
<feature type="non-terminal residue" evidence="2">
    <location>
        <position position="1"/>
    </location>
</feature>
<feature type="compositionally biased region" description="Polar residues" evidence="1">
    <location>
        <begin position="278"/>
        <end position="292"/>
    </location>
</feature>
<evidence type="ECO:0000313" key="3">
    <source>
        <dbReference type="Proteomes" id="UP001189429"/>
    </source>
</evidence>
<feature type="compositionally biased region" description="Low complexity" evidence="1">
    <location>
        <begin position="354"/>
        <end position="379"/>
    </location>
</feature>
<feature type="region of interest" description="Disordered" evidence="1">
    <location>
        <begin position="1"/>
        <end position="141"/>
    </location>
</feature>
<feature type="region of interest" description="Disordered" evidence="1">
    <location>
        <begin position="156"/>
        <end position="531"/>
    </location>
</feature>
<feature type="compositionally biased region" description="Acidic residues" evidence="1">
    <location>
        <begin position="402"/>
        <end position="413"/>
    </location>
</feature>
<accession>A0ABN9UDB0</accession>
<feature type="compositionally biased region" description="Low complexity" evidence="1">
    <location>
        <begin position="386"/>
        <end position="400"/>
    </location>
</feature>
<evidence type="ECO:0000313" key="2">
    <source>
        <dbReference type="EMBL" id="CAK0856802.1"/>
    </source>
</evidence>
<evidence type="ECO:0000256" key="1">
    <source>
        <dbReference type="SAM" id="MobiDB-lite"/>
    </source>
</evidence>
<protein>
    <submittedName>
        <fullName evidence="2">Uncharacterized protein</fullName>
    </submittedName>
</protein>
<feature type="compositionally biased region" description="Gly residues" evidence="1">
    <location>
        <begin position="314"/>
        <end position="325"/>
    </location>
</feature>
<dbReference type="EMBL" id="CAUYUJ010015669">
    <property type="protein sequence ID" value="CAK0856802.1"/>
    <property type="molecule type" value="Genomic_DNA"/>
</dbReference>
<feature type="region of interest" description="Disordered" evidence="1">
    <location>
        <begin position="588"/>
        <end position="609"/>
    </location>
</feature>
<organism evidence="2 3">
    <name type="scientific">Prorocentrum cordatum</name>
    <dbReference type="NCBI Taxonomy" id="2364126"/>
    <lineage>
        <taxon>Eukaryota</taxon>
        <taxon>Sar</taxon>
        <taxon>Alveolata</taxon>
        <taxon>Dinophyceae</taxon>
        <taxon>Prorocentrales</taxon>
        <taxon>Prorocentraceae</taxon>
        <taxon>Prorocentrum</taxon>
    </lineage>
</organism>
<reference evidence="2" key="1">
    <citation type="submission" date="2023-10" db="EMBL/GenBank/DDBJ databases">
        <authorList>
            <person name="Chen Y."/>
            <person name="Shah S."/>
            <person name="Dougan E. K."/>
            <person name="Thang M."/>
            <person name="Chan C."/>
        </authorList>
    </citation>
    <scope>NUCLEOTIDE SEQUENCE [LARGE SCALE GENOMIC DNA]</scope>
</reference>
<comment type="caution">
    <text evidence="2">The sequence shown here is derived from an EMBL/GenBank/DDBJ whole genome shotgun (WGS) entry which is preliminary data.</text>
</comment>
<feature type="compositionally biased region" description="Low complexity" evidence="1">
    <location>
        <begin position="423"/>
        <end position="440"/>
    </location>
</feature>
<name>A0ABN9UDB0_9DINO</name>
<sequence length="630" mass="61831">AGPSESSRSGRSRGGGGGGGRRAAPGCRRAGEGRGSKWEQGGTMSRSGMLDLDLGLDDDDDPSPRRPRGRGVESTQDLLSGSRDLTMLGGGAGTRRRARGSGFFGASGGSDPLDALKAHVTQQHQATSAEQEAEAEAQRQFELEMQAALGVAGLSTAAAAGSRGPPAHASRGRTPAHSGEPSEGGGSDLNDLLDNIEGNMSGSAAARQPRPARGTPLDDDSGAPSRSRTPPVDDEFERAYGGPPRSRAAQAEDVSPGRPPIPGGRRARPSVLGDSASGLANLSAVRQGSNAPSEAEGSLGGPDASPGTGFFGSDAGGAPFGGGTPGPSASAFSVELDDSRLRRRTIGKPKAKAKAAPEPSPASSLPAAAAQPEPAAAEPAAHRAPEPAARAPAAAPTASAMYDDDDDEDDGELLDLPMGDSSGPAARLAQAGPAAALSAPPARPPPAEPAAAAGEDAELPEFLLGGARERRPRRGEATPPGSSAPGTASSQAAAALAADDDVALPDFLRGGGGRSPAATASEATSRRVGLPAASVSAGMDLGFTAEDMDASDKSLSAEAAPSALGLGGRAVPAAAVVASAASASASLSAAGVPQATTESGALEAPPSRRPGAAAAAVVTAVYVLASGATG</sequence>
<gene>
    <name evidence="2" type="ORF">PCOR1329_LOCUS47078</name>
</gene>
<dbReference type="Proteomes" id="UP001189429">
    <property type="component" value="Unassembled WGS sequence"/>
</dbReference>
<feature type="compositionally biased region" description="Low complexity" evidence="1">
    <location>
        <begin position="477"/>
        <end position="497"/>
    </location>
</feature>
<keyword evidence="3" id="KW-1185">Reference proteome</keyword>
<feature type="compositionally biased region" description="Basic residues" evidence="1">
    <location>
        <begin position="341"/>
        <end position="353"/>
    </location>
</feature>
<proteinExistence type="predicted"/>